<dbReference type="Proteomes" id="UP000471521">
    <property type="component" value="Unassembled WGS sequence"/>
</dbReference>
<dbReference type="EMBL" id="WUUU01000011">
    <property type="protein sequence ID" value="MXR19647.1"/>
    <property type="molecule type" value="Genomic_DNA"/>
</dbReference>
<gene>
    <name evidence="1" type="ORF">GRX66_03145</name>
</gene>
<name>A0A6B0SFA1_9EURY</name>
<reference evidence="1 2" key="1">
    <citation type="submission" date="2019-12" db="EMBL/GenBank/DDBJ databases">
        <title>Isolation and characterization of three novel carbon monoxide-oxidizing members of Halobacteria from salione crusts and soils.</title>
        <authorList>
            <person name="Myers M.R."/>
            <person name="King G.M."/>
        </authorList>
    </citation>
    <scope>NUCLEOTIDE SEQUENCE [LARGE SCALE GENOMIC DNA]</scope>
    <source>
        <strain evidence="1 2">PCN9</strain>
    </source>
</reference>
<proteinExistence type="predicted"/>
<dbReference type="AlphaFoldDB" id="A0A6B0SFA1"/>
<evidence type="ECO:0000313" key="1">
    <source>
        <dbReference type="EMBL" id="MXR19647.1"/>
    </source>
</evidence>
<dbReference type="SUPFAM" id="SSF47240">
    <property type="entry name" value="Ferritin-like"/>
    <property type="match status" value="1"/>
</dbReference>
<sequence length="164" mass="18258">MSSVAARVDSDDQLARLLQIGVVLEEVVEARAHRHYQSLPADERDDAIESLLEEASDESADHRRELEALIDGLDAESIPFEDVKALVAESYGQTGPEDFDGVLYDQLHGEETAYKFYDDLIDAVESSSAAFSVDRKEVLETLREIREAEAEGVEEVAKLMEDRA</sequence>
<keyword evidence="2" id="KW-1185">Reference proteome</keyword>
<organism evidence="1 2">
    <name type="scientific">Halobacterium bonnevillei</name>
    <dbReference type="NCBI Taxonomy" id="2692200"/>
    <lineage>
        <taxon>Archaea</taxon>
        <taxon>Methanobacteriati</taxon>
        <taxon>Methanobacteriota</taxon>
        <taxon>Stenosarchaea group</taxon>
        <taxon>Halobacteria</taxon>
        <taxon>Halobacteriales</taxon>
        <taxon>Halobacteriaceae</taxon>
        <taxon>Halobacterium</taxon>
    </lineage>
</organism>
<dbReference type="InterPro" id="IPR009078">
    <property type="entry name" value="Ferritin-like_SF"/>
</dbReference>
<evidence type="ECO:0000313" key="2">
    <source>
        <dbReference type="Proteomes" id="UP000471521"/>
    </source>
</evidence>
<comment type="caution">
    <text evidence="1">The sequence shown here is derived from an EMBL/GenBank/DDBJ whole genome shotgun (WGS) entry which is preliminary data.</text>
</comment>
<accession>A0A6B0SFA1</accession>
<dbReference type="RefSeq" id="WP_325063931.1">
    <property type="nucleotide sequence ID" value="NZ_WUUU01000011.1"/>
</dbReference>
<protein>
    <submittedName>
        <fullName evidence="1">Ferritin-like domain-containing protein</fullName>
    </submittedName>
</protein>